<protein>
    <submittedName>
        <fullName evidence="2">Uncharacterized protein</fullName>
    </submittedName>
</protein>
<proteinExistence type="predicted"/>
<dbReference type="AlphaFoldDB" id="A0A0H1BGD3"/>
<evidence type="ECO:0000313" key="2">
    <source>
        <dbReference type="EMBL" id="KLJ10385.1"/>
    </source>
</evidence>
<dbReference type="Proteomes" id="UP000053573">
    <property type="component" value="Unassembled WGS sequence"/>
</dbReference>
<reference evidence="3" key="1">
    <citation type="journal article" date="2015" name="PLoS Genet.">
        <title>The dynamic genome and transcriptome of the human fungal pathogen Blastomyces and close relative Emmonsia.</title>
        <authorList>
            <person name="Munoz J.F."/>
            <person name="Gauthier G.M."/>
            <person name="Desjardins C.A."/>
            <person name="Gallo J.E."/>
            <person name="Holder J."/>
            <person name="Sullivan T.D."/>
            <person name="Marty A.J."/>
            <person name="Carmen J.C."/>
            <person name="Chen Z."/>
            <person name="Ding L."/>
            <person name="Gujja S."/>
            <person name="Magrini V."/>
            <person name="Misas E."/>
            <person name="Mitreva M."/>
            <person name="Priest M."/>
            <person name="Saif S."/>
            <person name="Whiston E.A."/>
            <person name="Young S."/>
            <person name="Zeng Q."/>
            <person name="Goldman W.E."/>
            <person name="Mardis E.R."/>
            <person name="Taylor J.W."/>
            <person name="McEwen J.G."/>
            <person name="Clay O.K."/>
            <person name="Klein B.S."/>
            <person name="Cuomo C.A."/>
        </authorList>
    </citation>
    <scope>NUCLEOTIDE SEQUENCE [LARGE SCALE GENOMIC DNA]</scope>
    <source>
        <strain evidence="3">UAMH 139</strain>
    </source>
</reference>
<keyword evidence="1" id="KW-0732">Signal</keyword>
<feature type="chain" id="PRO_5005199651" evidence="1">
    <location>
        <begin position="35"/>
        <end position="78"/>
    </location>
</feature>
<comment type="caution">
    <text evidence="2">The sequence shown here is derived from an EMBL/GenBank/DDBJ whole genome shotgun (WGS) entry which is preliminary data.</text>
</comment>
<feature type="signal peptide" evidence="1">
    <location>
        <begin position="1"/>
        <end position="34"/>
    </location>
</feature>
<keyword evidence="3" id="KW-1185">Reference proteome</keyword>
<evidence type="ECO:0000256" key="1">
    <source>
        <dbReference type="SAM" id="SignalP"/>
    </source>
</evidence>
<dbReference type="EMBL" id="LDEV01002062">
    <property type="protein sequence ID" value="KLJ10385.1"/>
    <property type="molecule type" value="Genomic_DNA"/>
</dbReference>
<sequence length="78" mass="8505">MGATDVRLRYLPPPLRRFSLALSVCVSLFVDVHAFDGCGLRNSDDNNGLALDCDFPYPSSPSPFLPVTAYPGPRHVVL</sequence>
<name>A0A0H1BGD3_9EURO</name>
<gene>
    <name evidence="2" type="ORF">EMPG_14241</name>
</gene>
<accession>A0A0H1BGD3</accession>
<evidence type="ECO:0000313" key="3">
    <source>
        <dbReference type="Proteomes" id="UP000053573"/>
    </source>
</evidence>
<organism evidence="2 3">
    <name type="scientific">Blastomyces silverae</name>
    <dbReference type="NCBI Taxonomy" id="2060906"/>
    <lineage>
        <taxon>Eukaryota</taxon>
        <taxon>Fungi</taxon>
        <taxon>Dikarya</taxon>
        <taxon>Ascomycota</taxon>
        <taxon>Pezizomycotina</taxon>
        <taxon>Eurotiomycetes</taxon>
        <taxon>Eurotiomycetidae</taxon>
        <taxon>Onygenales</taxon>
        <taxon>Ajellomycetaceae</taxon>
        <taxon>Blastomyces</taxon>
    </lineage>
</organism>